<feature type="transmembrane region" description="Helical" evidence="4">
    <location>
        <begin position="102"/>
        <end position="123"/>
    </location>
</feature>
<evidence type="ECO:0000313" key="6">
    <source>
        <dbReference type="EMBL" id="RKE94488.1"/>
    </source>
</evidence>
<feature type="transmembrane region" description="Helical" evidence="4">
    <location>
        <begin position="197"/>
        <end position="216"/>
    </location>
</feature>
<proteinExistence type="predicted"/>
<dbReference type="Proteomes" id="UP000284407">
    <property type="component" value="Unassembled WGS sequence"/>
</dbReference>
<dbReference type="OrthoDB" id="1117124at2"/>
<dbReference type="RefSeq" id="WP_025061477.1">
    <property type="nucleotide sequence ID" value="NZ_RAQK01000002.1"/>
</dbReference>
<feature type="transmembrane region" description="Helical" evidence="4">
    <location>
        <begin position="275"/>
        <end position="295"/>
    </location>
</feature>
<dbReference type="Gene3D" id="1.20.1250.20">
    <property type="entry name" value="MFS general substrate transporter like domains"/>
    <property type="match status" value="2"/>
</dbReference>
<name>A0A420DJW7_9RHOB</name>
<feature type="transmembrane region" description="Helical" evidence="4">
    <location>
        <begin position="168"/>
        <end position="191"/>
    </location>
</feature>
<evidence type="ECO:0000256" key="4">
    <source>
        <dbReference type="SAM" id="Phobius"/>
    </source>
</evidence>
<reference evidence="6 7" key="1">
    <citation type="submission" date="2018-09" db="EMBL/GenBank/DDBJ databases">
        <title>Genomic Encyclopedia of Archaeal and Bacterial Type Strains, Phase II (KMG-II): from individual species to whole genera.</title>
        <authorList>
            <person name="Goeker M."/>
        </authorList>
    </citation>
    <scope>NUCLEOTIDE SEQUENCE [LARGE SCALE GENOMIC DNA]</scope>
    <source>
        <strain evidence="6 7">DSM 11458</strain>
    </source>
</reference>
<dbReference type="PANTHER" id="PTHR23526">
    <property type="entry name" value="INTEGRAL MEMBRANE TRANSPORT PROTEIN-RELATED"/>
    <property type="match status" value="1"/>
</dbReference>
<dbReference type="SUPFAM" id="SSF103473">
    <property type="entry name" value="MFS general substrate transporter"/>
    <property type="match status" value="1"/>
</dbReference>
<evidence type="ECO:0000313" key="7">
    <source>
        <dbReference type="Proteomes" id="UP000284407"/>
    </source>
</evidence>
<keyword evidence="3 4" id="KW-0472">Membrane</keyword>
<dbReference type="Pfam" id="PF07690">
    <property type="entry name" value="MFS_1"/>
    <property type="match status" value="1"/>
</dbReference>
<feature type="transmembrane region" description="Helical" evidence="4">
    <location>
        <begin position="371"/>
        <end position="394"/>
    </location>
</feature>
<dbReference type="InterPro" id="IPR036259">
    <property type="entry name" value="MFS_trans_sf"/>
</dbReference>
<evidence type="ECO:0000256" key="1">
    <source>
        <dbReference type="ARBA" id="ARBA00022692"/>
    </source>
</evidence>
<dbReference type="InterPro" id="IPR020846">
    <property type="entry name" value="MFS_dom"/>
</dbReference>
<feature type="transmembrane region" description="Helical" evidence="4">
    <location>
        <begin position="129"/>
        <end position="147"/>
    </location>
</feature>
<feature type="transmembrane region" description="Helical" evidence="4">
    <location>
        <begin position="334"/>
        <end position="351"/>
    </location>
</feature>
<evidence type="ECO:0000256" key="3">
    <source>
        <dbReference type="ARBA" id="ARBA00023136"/>
    </source>
</evidence>
<dbReference type="EMBL" id="RAQK01000002">
    <property type="protein sequence ID" value="RKE94488.1"/>
    <property type="molecule type" value="Genomic_DNA"/>
</dbReference>
<keyword evidence="2 4" id="KW-1133">Transmembrane helix</keyword>
<protein>
    <submittedName>
        <fullName evidence="6">Putative MFS family arabinose efflux permease</fullName>
    </submittedName>
</protein>
<gene>
    <name evidence="6" type="ORF">C8N30_3616</name>
</gene>
<comment type="caution">
    <text evidence="6">The sequence shown here is derived from an EMBL/GenBank/DDBJ whole genome shotgun (WGS) entry which is preliminary data.</text>
</comment>
<organism evidence="6 7">
    <name type="scientific">Sulfitobacter guttiformis</name>
    <dbReference type="NCBI Taxonomy" id="74349"/>
    <lineage>
        <taxon>Bacteria</taxon>
        <taxon>Pseudomonadati</taxon>
        <taxon>Pseudomonadota</taxon>
        <taxon>Alphaproteobacteria</taxon>
        <taxon>Rhodobacterales</taxon>
        <taxon>Roseobacteraceae</taxon>
        <taxon>Sulfitobacter</taxon>
    </lineage>
</organism>
<dbReference type="AlphaFoldDB" id="A0A420DJW7"/>
<accession>A0A420DJW7</accession>
<feature type="transmembrane region" description="Helical" evidence="4">
    <location>
        <begin position="307"/>
        <end position="328"/>
    </location>
</feature>
<dbReference type="GO" id="GO:0022857">
    <property type="term" value="F:transmembrane transporter activity"/>
    <property type="evidence" value="ECO:0007669"/>
    <property type="project" value="InterPro"/>
</dbReference>
<dbReference type="PROSITE" id="PS50850">
    <property type="entry name" value="MFS"/>
    <property type="match status" value="1"/>
</dbReference>
<evidence type="ECO:0000256" key="2">
    <source>
        <dbReference type="ARBA" id="ARBA00022989"/>
    </source>
</evidence>
<feature type="domain" description="Major facilitator superfamily (MFS) profile" evidence="5">
    <location>
        <begin position="198"/>
        <end position="425"/>
    </location>
</feature>
<dbReference type="STRING" id="1443111.Z949_846"/>
<keyword evidence="1 4" id="KW-0812">Transmembrane</keyword>
<sequence>MSQNIETRAFEVISGADGPAETLNEPAQKAEAANGLRHAVSLGMTKVADGLIDPKLVLSWLLTSLGAPAVYAGALVPIREAGALLPQILLAGWVQGMARRKWAWVAGSAGQGICAGLIVLAALTLEGAAAGLAICAALAVLALFRAICSVSYKDILGKTIGQSRRGSVTGLAGSLSSVGVLVFAGLLIAGVLEERGAVIAAIALAACLWGVAALVFSSIKEQPSEGASGVAATFSVLKDNPDLWRFIIVRGLLTATALAPPYFVIIGGGEDGGTLGGLGALLLASALASLLSSYVWGRLSDHSSRLVLMLTGVAGAVAMVLAVALAQLGLAQTVWAMPSALFVLMIAYHGVRQGRSTYLVDMAPDDQRAAYSAVSNTVIGVLLLVAGVAGGGAALFGPQVVLVLFAVMAVAAAVVAIGLPEAQDA</sequence>
<dbReference type="InterPro" id="IPR052528">
    <property type="entry name" value="Sugar_transport-like"/>
</dbReference>
<dbReference type="PANTHER" id="PTHR23526:SF4">
    <property type="entry name" value="INTEGRAL MEMBRANE TRANSPORT PROTEIN"/>
    <property type="match status" value="1"/>
</dbReference>
<feature type="transmembrane region" description="Helical" evidence="4">
    <location>
        <begin position="400"/>
        <end position="419"/>
    </location>
</feature>
<dbReference type="InterPro" id="IPR011701">
    <property type="entry name" value="MFS"/>
</dbReference>
<feature type="transmembrane region" description="Helical" evidence="4">
    <location>
        <begin position="247"/>
        <end position="269"/>
    </location>
</feature>
<evidence type="ECO:0000259" key="5">
    <source>
        <dbReference type="PROSITE" id="PS50850"/>
    </source>
</evidence>
<keyword evidence="7" id="KW-1185">Reference proteome</keyword>